<dbReference type="STRING" id="340021.TM5383_01772"/>
<organism evidence="2 3">
    <name type="scientific">Thalassovita mediterranea</name>
    <dbReference type="NCBI Taxonomy" id="340021"/>
    <lineage>
        <taxon>Bacteria</taxon>
        <taxon>Pseudomonadati</taxon>
        <taxon>Pseudomonadota</taxon>
        <taxon>Alphaproteobacteria</taxon>
        <taxon>Rhodobacterales</taxon>
        <taxon>Roseobacteraceae</taxon>
        <taxon>Thalassovita</taxon>
    </lineage>
</organism>
<reference evidence="2 3" key="1">
    <citation type="submission" date="2015-09" db="EMBL/GenBank/DDBJ databases">
        <authorList>
            <consortium name="Swine Surveillance"/>
        </authorList>
    </citation>
    <scope>NUCLEOTIDE SEQUENCE [LARGE SCALE GENOMIC DNA]</scope>
    <source>
        <strain evidence="2 3">CECT 8383</strain>
    </source>
</reference>
<sequence length="88" mass="9016">MTRKFFLAAVVTAPLALSACGGAPSGDALNNYRDGAKVTGTAGANWTEAEIRSNAFGVVCSGDGEKVTDLVVEKDSEGTIKFSATCVK</sequence>
<dbReference type="AlphaFoldDB" id="A0A0P1GPU7"/>
<dbReference type="Proteomes" id="UP000051681">
    <property type="component" value="Unassembled WGS sequence"/>
</dbReference>
<dbReference type="EMBL" id="CYSF01000007">
    <property type="protein sequence ID" value="CUH84561.1"/>
    <property type="molecule type" value="Genomic_DNA"/>
</dbReference>
<proteinExistence type="predicted"/>
<evidence type="ECO:0000256" key="1">
    <source>
        <dbReference type="SAM" id="SignalP"/>
    </source>
</evidence>
<evidence type="ECO:0000313" key="3">
    <source>
        <dbReference type="Proteomes" id="UP000051681"/>
    </source>
</evidence>
<name>A0A0P1GPU7_9RHOB</name>
<feature type="chain" id="PRO_5006063654" description="Lipoprotein" evidence="1">
    <location>
        <begin position="20"/>
        <end position="88"/>
    </location>
</feature>
<keyword evidence="3" id="KW-1185">Reference proteome</keyword>
<dbReference type="OrthoDB" id="7876757at2"/>
<keyword evidence="1" id="KW-0732">Signal</keyword>
<dbReference type="RefSeq" id="WP_058318655.1">
    <property type="nucleotide sequence ID" value="NZ_CYSF01000007.1"/>
</dbReference>
<dbReference type="PROSITE" id="PS51257">
    <property type="entry name" value="PROKAR_LIPOPROTEIN"/>
    <property type="match status" value="1"/>
</dbReference>
<evidence type="ECO:0008006" key="4">
    <source>
        <dbReference type="Google" id="ProtNLM"/>
    </source>
</evidence>
<protein>
    <recommendedName>
        <fullName evidence="4">Lipoprotein</fullName>
    </recommendedName>
</protein>
<accession>A0A0P1GPU7</accession>
<feature type="signal peptide" evidence="1">
    <location>
        <begin position="1"/>
        <end position="19"/>
    </location>
</feature>
<gene>
    <name evidence="2" type="ORF">TM5383_01772</name>
</gene>
<evidence type="ECO:0000313" key="2">
    <source>
        <dbReference type="EMBL" id="CUH84561.1"/>
    </source>
</evidence>